<reference evidence="4 5" key="1">
    <citation type="submission" date="2018-09" db="EMBL/GenBank/DDBJ databases">
        <title>A high-quality reference genome of wild soybean provides a powerful tool to mine soybean genomes.</title>
        <authorList>
            <person name="Xie M."/>
            <person name="Chung C.Y.L."/>
            <person name="Li M.-W."/>
            <person name="Wong F.-L."/>
            <person name="Chan T.-F."/>
            <person name="Lam H.-M."/>
        </authorList>
    </citation>
    <scope>NUCLEOTIDE SEQUENCE [LARGE SCALE GENOMIC DNA]</scope>
    <source>
        <strain evidence="5">cv. W05</strain>
        <tissue evidence="4">Hypocotyl of etiolated seedlings</tissue>
    </source>
</reference>
<dbReference type="PANTHER" id="PTHR34451:SF7">
    <property type="entry name" value="PHD FINGER FAMILY PROTEIN"/>
    <property type="match status" value="1"/>
</dbReference>
<dbReference type="SUPFAM" id="SSF57903">
    <property type="entry name" value="FYVE/PHD zinc finger"/>
    <property type="match status" value="1"/>
</dbReference>
<evidence type="ECO:0000256" key="3">
    <source>
        <dbReference type="ARBA" id="ARBA00022833"/>
    </source>
</evidence>
<dbReference type="InterPro" id="IPR011011">
    <property type="entry name" value="Znf_FYVE_PHD"/>
</dbReference>
<keyword evidence="5" id="KW-1185">Reference proteome</keyword>
<evidence type="ECO:0000256" key="1">
    <source>
        <dbReference type="ARBA" id="ARBA00022723"/>
    </source>
</evidence>
<sequence length="462" mass="51824">MNSRQASPSPCDICGATQTLSLTIHNIRYRAHTCRYCTNCVLKQHPGLFCPLCFELHDDSPLPPHHRLMCVRCPAVAHRSCAFPSTNVSAAPAPAPPFFCPSCLDSNFTYFKLPDRKSGAVDVQSAKVLVTAARIAAVSMSKAAAAARYDAERRAREAAVARKRAKDALEHLAEILAREQAEQDEEDINEQNGIVSAGRRRGAFLVRASDCIVACHVVILMMHLLSFKKFTGNCVSGYLQLRPVAVGGKIFSSVILCLEFLLDRRGYHLSCTLPQLNLEFVCFPFPLFLKLIRDLNLFPDDDVNAVPIANSLFQTRKIVEKRLRYRSFSVFNLWMRLQRKAFSALHFVEIPGLGFLDGYLASVDCIRYGARLSLVALTDHAYVPLSHNVHWKVWKCLLHRVSLGFFGDFFLGACDSEFDYGNLPKGFTEAAYLCHYYAKLFGTWPDMGMQKEKGKCRIRQGI</sequence>
<evidence type="ECO:0000313" key="5">
    <source>
        <dbReference type="Proteomes" id="UP000289340"/>
    </source>
</evidence>
<name>A0A445G1P8_GLYSO</name>
<dbReference type="GO" id="GO:0008270">
    <property type="term" value="F:zinc ion binding"/>
    <property type="evidence" value="ECO:0007669"/>
    <property type="project" value="UniProtKB-KW"/>
</dbReference>
<keyword evidence="2" id="KW-0863">Zinc-finger</keyword>
<dbReference type="EMBL" id="QZWG01000017">
    <property type="protein sequence ID" value="RZB55159.1"/>
    <property type="molecule type" value="Genomic_DNA"/>
</dbReference>
<gene>
    <name evidence="4" type="ORF">D0Y65_044837</name>
</gene>
<evidence type="ECO:0000256" key="2">
    <source>
        <dbReference type="ARBA" id="ARBA00022771"/>
    </source>
</evidence>
<dbReference type="AlphaFoldDB" id="A0A445G1P8"/>
<evidence type="ECO:0000313" key="4">
    <source>
        <dbReference type="EMBL" id="RZB55159.1"/>
    </source>
</evidence>
<accession>A0A445G1P8</accession>
<keyword evidence="3" id="KW-0862">Zinc</keyword>
<organism evidence="4 5">
    <name type="scientific">Glycine soja</name>
    <name type="common">Wild soybean</name>
    <dbReference type="NCBI Taxonomy" id="3848"/>
    <lineage>
        <taxon>Eukaryota</taxon>
        <taxon>Viridiplantae</taxon>
        <taxon>Streptophyta</taxon>
        <taxon>Embryophyta</taxon>
        <taxon>Tracheophyta</taxon>
        <taxon>Spermatophyta</taxon>
        <taxon>Magnoliopsida</taxon>
        <taxon>eudicotyledons</taxon>
        <taxon>Gunneridae</taxon>
        <taxon>Pentapetalae</taxon>
        <taxon>rosids</taxon>
        <taxon>fabids</taxon>
        <taxon>Fabales</taxon>
        <taxon>Fabaceae</taxon>
        <taxon>Papilionoideae</taxon>
        <taxon>50 kb inversion clade</taxon>
        <taxon>NPAAA clade</taxon>
        <taxon>indigoferoid/millettioid clade</taxon>
        <taxon>Phaseoleae</taxon>
        <taxon>Glycine</taxon>
        <taxon>Glycine subgen. Soja</taxon>
    </lineage>
</organism>
<dbReference type="PANTHER" id="PTHR34451">
    <property type="entry name" value="PHD FINGER FAMILY PROTEIN"/>
    <property type="match status" value="1"/>
</dbReference>
<keyword evidence="1" id="KW-0479">Metal-binding</keyword>
<proteinExistence type="predicted"/>
<dbReference type="Proteomes" id="UP000289340">
    <property type="component" value="Chromosome 17"/>
</dbReference>
<comment type="caution">
    <text evidence="4">The sequence shown here is derived from an EMBL/GenBank/DDBJ whole genome shotgun (WGS) entry which is preliminary data.</text>
</comment>
<protein>
    <submittedName>
        <fullName evidence="4">Uncharacterized protein</fullName>
    </submittedName>
</protein>